<dbReference type="GO" id="GO:0004674">
    <property type="term" value="F:protein serine/threonine kinase activity"/>
    <property type="evidence" value="ECO:0007669"/>
    <property type="project" value="UniProtKB-KW"/>
</dbReference>
<dbReference type="Gene3D" id="2.130.10.30">
    <property type="entry name" value="Regulator of chromosome condensation 1/beta-lactamase-inhibitor protein II"/>
    <property type="match status" value="2"/>
</dbReference>
<dbReference type="InterPro" id="IPR009091">
    <property type="entry name" value="RCC1/BLIP-II"/>
</dbReference>
<feature type="coiled-coil region" evidence="12">
    <location>
        <begin position="473"/>
        <end position="606"/>
    </location>
</feature>
<evidence type="ECO:0000256" key="2">
    <source>
        <dbReference type="ARBA" id="ARBA00012513"/>
    </source>
</evidence>
<evidence type="ECO:0000256" key="13">
    <source>
        <dbReference type="SAM" id="SignalP"/>
    </source>
</evidence>
<dbReference type="Pfam" id="PF13540">
    <property type="entry name" value="RCC1_2"/>
    <property type="match status" value="1"/>
</dbReference>
<evidence type="ECO:0000256" key="4">
    <source>
        <dbReference type="ARBA" id="ARBA00022729"/>
    </source>
</evidence>
<organism evidence="14 15">
    <name type="scientific">Cymbomonas tetramitiformis</name>
    <dbReference type="NCBI Taxonomy" id="36881"/>
    <lineage>
        <taxon>Eukaryota</taxon>
        <taxon>Viridiplantae</taxon>
        <taxon>Chlorophyta</taxon>
        <taxon>Pyramimonadophyceae</taxon>
        <taxon>Pyramimonadales</taxon>
        <taxon>Pyramimonadaceae</taxon>
        <taxon>Cymbomonas</taxon>
    </lineage>
</organism>
<comment type="subcellular location">
    <subcellularLocation>
        <location evidence="1">Membrane</location>
        <topology evidence="1">Single-pass type I membrane protein</topology>
    </subcellularLocation>
</comment>
<dbReference type="EC" id="2.7.11.1" evidence="2"/>
<evidence type="ECO:0000256" key="11">
    <source>
        <dbReference type="ARBA" id="ARBA00048679"/>
    </source>
</evidence>
<keyword evidence="6" id="KW-0472">Membrane</keyword>
<dbReference type="EMBL" id="LGRX02003811">
    <property type="protein sequence ID" value="KAK3281524.1"/>
    <property type="molecule type" value="Genomic_DNA"/>
</dbReference>
<dbReference type="Proteomes" id="UP001190700">
    <property type="component" value="Unassembled WGS sequence"/>
</dbReference>
<dbReference type="PANTHER" id="PTHR47460:SF1">
    <property type="entry name" value="SERINE_THREONINE-PROTEIN KINASE-LIKE PROTEIN ACR4"/>
    <property type="match status" value="1"/>
</dbReference>
<keyword evidence="4 13" id="KW-0732">Signal</keyword>
<comment type="caution">
    <text evidence="14">The sequence shown here is derived from an EMBL/GenBank/DDBJ whole genome shotgun (WGS) entry which is preliminary data.</text>
</comment>
<keyword evidence="12" id="KW-0175">Coiled coil</keyword>
<evidence type="ECO:0000256" key="12">
    <source>
        <dbReference type="SAM" id="Coils"/>
    </source>
</evidence>
<evidence type="ECO:0000313" key="15">
    <source>
        <dbReference type="Proteomes" id="UP001190700"/>
    </source>
</evidence>
<evidence type="ECO:0000256" key="3">
    <source>
        <dbReference type="ARBA" id="ARBA00022692"/>
    </source>
</evidence>
<evidence type="ECO:0000313" key="14">
    <source>
        <dbReference type="EMBL" id="KAK3281524.1"/>
    </source>
</evidence>
<feature type="chain" id="PRO_5042095998" description="non-specific serine/threonine protein kinase" evidence="13">
    <location>
        <begin position="23"/>
        <end position="658"/>
    </location>
</feature>
<evidence type="ECO:0000256" key="1">
    <source>
        <dbReference type="ARBA" id="ARBA00004479"/>
    </source>
</evidence>
<keyword evidence="15" id="KW-1185">Reference proteome</keyword>
<reference evidence="14 15" key="1">
    <citation type="journal article" date="2015" name="Genome Biol. Evol.">
        <title>Comparative Genomics of a Bacterivorous Green Alga Reveals Evolutionary Causalities and Consequences of Phago-Mixotrophic Mode of Nutrition.</title>
        <authorList>
            <person name="Burns J.A."/>
            <person name="Paasch A."/>
            <person name="Narechania A."/>
            <person name="Kim E."/>
        </authorList>
    </citation>
    <scope>NUCLEOTIDE SEQUENCE [LARGE SCALE GENOMIC DNA]</scope>
    <source>
        <strain evidence="14 15">PLY_AMNH</strain>
    </source>
</reference>
<dbReference type="CDD" id="cd06503">
    <property type="entry name" value="ATP-synt_Fo_b"/>
    <property type="match status" value="1"/>
</dbReference>
<evidence type="ECO:0000256" key="10">
    <source>
        <dbReference type="ARBA" id="ARBA00047899"/>
    </source>
</evidence>
<protein>
    <recommendedName>
        <fullName evidence="2">non-specific serine/threonine protein kinase</fullName>
        <ecNumber evidence="2">2.7.11.1</ecNumber>
    </recommendedName>
</protein>
<keyword evidence="5" id="KW-1133">Transmembrane helix</keyword>
<keyword evidence="8" id="KW-0675">Receptor</keyword>
<dbReference type="SUPFAM" id="SSF50985">
    <property type="entry name" value="RCC1/BLIP-II"/>
    <property type="match status" value="1"/>
</dbReference>
<gene>
    <name evidence="14" type="ORF">CYMTET_10691</name>
</gene>
<keyword evidence="7" id="KW-1015">Disulfide bond</keyword>
<comment type="catalytic activity">
    <reaction evidence="11">
        <text>L-seryl-[protein] + ATP = O-phospho-L-seryl-[protein] + ADP + H(+)</text>
        <dbReference type="Rhea" id="RHEA:17989"/>
        <dbReference type="Rhea" id="RHEA-COMP:9863"/>
        <dbReference type="Rhea" id="RHEA-COMP:11604"/>
        <dbReference type="ChEBI" id="CHEBI:15378"/>
        <dbReference type="ChEBI" id="CHEBI:29999"/>
        <dbReference type="ChEBI" id="CHEBI:30616"/>
        <dbReference type="ChEBI" id="CHEBI:83421"/>
        <dbReference type="ChEBI" id="CHEBI:456216"/>
        <dbReference type="EC" id="2.7.11.1"/>
    </reaction>
</comment>
<evidence type="ECO:0000256" key="7">
    <source>
        <dbReference type="ARBA" id="ARBA00023157"/>
    </source>
</evidence>
<evidence type="ECO:0000256" key="5">
    <source>
        <dbReference type="ARBA" id="ARBA00022989"/>
    </source>
</evidence>
<evidence type="ECO:0000256" key="9">
    <source>
        <dbReference type="ARBA" id="ARBA00023180"/>
    </source>
</evidence>
<dbReference type="GO" id="GO:0016020">
    <property type="term" value="C:membrane"/>
    <property type="evidence" value="ECO:0007669"/>
    <property type="project" value="UniProtKB-SubCell"/>
</dbReference>
<keyword evidence="9" id="KW-0325">Glycoprotein</keyword>
<dbReference type="AlphaFoldDB" id="A0AAE0LE72"/>
<feature type="signal peptide" evidence="13">
    <location>
        <begin position="1"/>
        <end position="22"/>
    </location>
</feature>
<evidence type="ECO:0000256" key="8">
    <source>
        <dbReference type="ARBA" id="ARBA00023170"/>
    </source>
</evidence>
<dbReference type="PANTHER" id="PTHR47460">
    <property type="entry name" value="SERINE/THREONINE-PROTEIN KINASE-LIKE PROTEIN ACR4"/>
    <property type="match status" value="1"/>
</dbReference>
<name>A0AAE0LE72_9CHLO</name>
<evidence type="ECO:0000256" key="6">
    <source>
        <dbReference type="ARBA" id="ARBA00023136"/>
    </source>
</evidence>
<comment type="catalytic activity">
    <reaction evidence="10">
        <text>L-threonyl-[protein] + ATP = O-phospho-L-threonyl-[protein] + ADP + H(+)</text>
        <dbReference type="Rhea" id="RHEA:46608"/>
        <dbReference type="Rhea" id="RHEA-COMP:11060"/>
        <dbReference type="Rhea" id="RHEA-COMP:11605"/>
        <dbReference type="ChEBI" id="CHEBI:15378"/>
        <dbReference type="ChEBI" id="CHEBI:30013"/>
        <dbReference type="ChEBI" id="CHEBI:30616"/>
        <dbReference type="ChEBI" id="CHEBI:61977"/>
        <dbReference type="ChEBI" id="CHEBI:456216"/>
        <dbReference type="EC" id="2.7.11.1"/>
    </reaction>
</comment>
<keyword evidence="3" id="KW-0812">Transmembrane</keyword>
<accession>A0AAE0LE72</accession>
<proteinExistence type="predicted"/>
<sequence>MREKWEITIIICVLGFVVPTGGTINSGADHTCGILQEECRLDLCWGKAQCWGRDVDGQATPYPDVTYSQVTGGYAHTCAIEINPYGNTGGVYCWGNNGAYEILEAPDVPFTFIDAGDLHTCGIRAGDSKVQCWGYSGNEVIFNPYYDTQMISLSAGARHTCALSGATESYGYALCWGGAGTWDYGQTIPSPNVRYLELASGAYHTCGIQRDDGKVKCWGSDNDGRGTPTPDVSYDHIAASYYNTCGIRSDNHRIECWGDDSYNQTSHTPDVAMAAVTVGRYYACGLREEDQEPECWGINERPYYHITVQLVFEKHDPTPDEGLIEIKRAMAELDGVSGVQQEDALIWSVTKDDEGNEVVTVRLFFSLQEDMDHYIDQVKCCIEDAFKGPYFQTNGEPNLYEIRMYDAQDNLIGTWQPSSTDLVKESWFLGTVIGCGVLFCICCCMCIGCLTKAPDQPWKIVPESEEEVKRRGMELVQHEIEEEARLKAEAKSRIKSQEEADKKAKADAVMKAQEEAKQKAEQEAEVREKARLKAESEAKAQIELEAAQRAAELEKIRLEELARRQVEQEAALDAARLRAAKDARKKAEEQAVLRAQEEARAKLAREQPVKMHLSYLRSSFQPPEERHEWAEDYAVDVRKNTYSEYPGFHEEDEENSQP</sequence>